<proteinExistence type="predicted"/>
<organism evidence="1 2">
    <name type="scientific">Vermiconidia calcicola</name>
    <dbReference type="NCBI Taxonomy" id="1690605"/>
    <lineage>
        <taxon>Eukaryota</taxon>
        <taxon>Fungi</taxon>
        <taxon>Dikarya</taxon>
        <taxon>Ascomycota</taxon>
        <taxon>Pezizomycotina</taxon>
        <taxon>Dothideomycetes</taxon>
        <taxon>Dothideomycetidae</taxon>
        <taxon>Mycosphaerellales</taxon>
        <taxon>Extremaceae</taxon>
        <taxon>Vermiconidia</taxon>
    </lineage>
</organism>
<dbReference type="Proteomes" id="UP001281147">
    <property type="component" value="Unassembled WGS sequence"/>
</dbReference>
<keyword evidence="2" id="KW-1185">Reference proteome</keyword>
<accession>A0ACC3NB37</accession>
<gene>
    <name evidence="1" type="ORF">LTR37_008929</name>
</gene>
<comment type="caution">
    <text evidence="1">The sequence shown here is derived from an EMBL/GenBank/DDBJ whole genome shotgun (WGS) entry which is preliminary data.</text>
</comment>
<name>A0ACC3NB37_9PEZI</name>
<dbReference type="EMBL" id="JAUTXU010000067">
    <property type="protein sequence ID" value="KAK3712838.1"/>
    <property type="molecule type" value="Genomic_DNA"/>
</dbReference>
<evidence type="ECO:0000313" key="1">
    <source>
        <dbReference type="EMBL" id="KAK3712838.1"/>
    </source>
</evidence>
<evidence type="ECO:0000313" key="2">
    <source>
        <dbReference type="Proteomes" id="UP001281147"/>
    </source>
</evidence>
<protein>
    <submittedName>
        <fullName evidence="1">Uncharacterized protein</fullName>
    </submittedName>
</protein>
<sequence length="116" mass="13140">MFSTLQPSRPKTHPAPSPDPLHQQQIRGAHPEQQRTAPSNQIEAMPPHKTPMMANNLEMQQNQSMPVYNPATTHPVFFTNWRKPPFPMPTCNGFSPAATGYVFGDSRKRYLPMTKL</sequence>
<reference evidence="1" key="1">
    <citation type="submission" date="2023-07" db="EMBL/GenBank/DDBJ databases">
        <title>Black Yeasts Isolated from many extreme environments.</title>
        <authorList>
            <person name="Coleine C."/>
            <person name="Stajich J.E."/>
            <person name="Selbmann L."/>
        </authorList>
    </citation>
    <scope>NUCLEOTIDE SEQUENCE</scope>
    <source>
        <strain evidence="1">CCFEE 5714</strain>
    </source>
</reference>